<gene>
    <name evidence="7" type="ORF">BSZ37_16320</name>
</gene>
<keyword evidence="8" id="KW-1185">Reference proteome</keyword>
<dbReference type="InterPro" id="IPR002195">
    <property type="entry name" value="Dihydroorotase_CS"/>
</dbReference>
<reference evidence="7 8" key="1">
    <citation type="submission" date="2016-11" db="EMBL/GenBank/DDBJ databases">
        <title>Study of marine rhodopsin-containing bacteria.</title>
        <authorList>
            <person name="Yoshizawa S."/>
            <person name="Kumagai Y."/>
            <person name="Kogure K."/>
        </authorList>
    </citation>
    <scope>NUCLEOTIDE SEQUENCE [LARGE SCALE GENOMIC DNA]</scope>
    <source>
        <strain evidence="7 8">SAORIC-28</strain>
    </source>
</reference>
<protein>
    <recommendedName>
        <fullName evidence="6">Amidohydrolase-related domain-containing protein</fullName>
    </recommendedName>
</protein>
<evidence type="ECO:0000256" key="2">
    <source>
        <dbReference type="ARBA" id="ARBA00002368"/>
    </source>
</evidence>
<dbReference type="GO" id="GO:0046872">
    <property type="term" value="F:metal ion binding"/>
    <property type="evidence" value="ECO:0007669"/>
    <property type="project" value="UniProtKB-KW"/>
</dbReference>
<dbReference type="Pfam" id="PF01979">
    <property type="entry name" value="Amidohydro_1"/>
    <property type="match status" value="1"/>
</dbReference>
<feature type="domain" description="Amidohydrolase-related" evidence="6">
    <location>
        <begin position="68"/>
        <end position="441"/>
    </location>
</feature>
<dbReference type="SUPFAM" id="SSF51338">
    <property type="entry name" value="Composite domain of metallo-dependent hydrolases"/>
    <property type="match status" value="1"/>
</dbReference>
<dbReference type="PANTHER" id="PTHR43135:SF3">
    <property type="entry name" value="ALPHA-D-RIBOSE 1-METHYLPHOSPHONATE 5-TRIPHOSPHATE DIPHOSPHATASE"/>
    <property type="match status" value="1"/>
</dbReference>
<dbReference type="AlphaFoldDB" id="A0A271J4B9"/>
<accession>A0A271J4B9</accession>
<dbReference type="EMBL" id="MQWD01000001">
    <property type="protein sequence ID" value="PAP77894.1"/>
    <property type="molecule type" value="Genomic_DNA"/>
</dbReference>
<evidence type="ECO:0000256" key="5">
    <source>
        <dbReference type="ARBA" id="ARBA00022801"/>
    </source>
</evidence>
<comment type="cofactor">
    <cofactor evidence="1">
        <name>Zn(2+)</name>
        <dbReference type="ChEBI" id="CHEBI:29105"/>
    </cofactor>
</comment>
<dbReference type="Proteomes" id="UP000216339">
    <property type="component" value="Unassembled WGS sequence"/>
</dbReference>
<dbReference type="Gene3D" id="3.40.50.10910">
    <property type="entry name" value="Amidohydrolase"/>
    <property type="match status" value="1"/>
</dbReference>
<evidence type="ECO:0000313" key="7">
    <source>
        <dbReference type="EMBL" id="PAP77894.1"/>
    </source>
</evidence>
<organism evidence="7 8">
    <name type="scientific">Rubrivirga marina</name>
    <dbReference type="NCBI Taxonomy" id="1196024"/>
    <lineage>
        <taxon>Bacteria</taxon>
        <taxon>Pseudomonadati</taxon>
        <taxon>Rhodothermota</taxon>
        <taxon>Rhodothermia</taxon>
        <taxon>Rhodothermales</taxon>
        <taxon>Rubricoccaceae</taxon>
        <taxon>Rubrivirga</taxon>
    </lineage>
</organism>
<dbReference type="Gene3D" id="1.20.58.520">
    <property type="entry name" value="Amidohydrolase"/>
    <property type="match status" value="1"/>
</dbReference>
<evidence type="ECO:0000259" key="6">
    <source>
        <dbReference type="Pfam" id="PF01979"/>
    </source>
</evidence>
<evidence type="ECO:0000256" key="3">
    <source>
        <dbReference type="ARBA" id="ARBA00010286"/>
    </source>
</evidence>
<dbReference type="PANTHER" id="PTHR43135">
    <property type="entry name" value="ALPHA-D-RIBOSE 1-METHYLPHOSPHONATE 5-TRIPHOSPHATE DIPHOSPHATASE"/>
    <property type="match status" value="1"/>
</dbReference>
<sequence>MRLLLALLLVPPALGQDLAIRDVHLIDVEAGVVVPDQTVVVADGQIVAVGTDVGVPDGVEVVEGDGRYLMPGLWDMHAHLRHPIAPTIILPQLMAHGITGVREMGSECENKDDPVCLDQMLAWRDQIAGGTLVGPRLIELSSFPLNPPWDYAVAEDEARAIVRELHGRGVDLIKTYYRLSPEALGWIADEAAALGIYAAGHLPLAMTTAEAAAAGVRSVEHTRDLLFDCFPGSAAFRAEAHSQNPPPAVMRAMVEDHDPAVCDATFEAMIAHGTAYVPTHVTRRMDALADDPAFRDDPRRRFLPAIVWDSWQADADRMIALDPSPEGRATGRAFHRLGLDLTRRAHEAGVTVLLGTDGGDTYSFFGSSAHDELALLVEAGLSPADALAAATIRPAEFVGLGGTFGTVEAGKHADLILVRADPLTDIENVRQIEAVILGGRLFDRDSLDALRERVEAAVAAMDAEEAP</sequence>
<keyword evidence="5" id="KW-0378">Hydrolase</keyword>
<dbReference type="InterPro" id="IPR051781">
    <property type="entry name" value="Metallo-dep_Hydrolase"/>
</dbReference>
<dbReference type="InterPro" id="IPR011059">
    <property type="entry name" value="Metal-dep_hydrolase_composite"/>
</dbReference>
<dbReference type="Gene3D" id="2.30.40.10">
    <property type="entry name" value="Urease, subunit C, domain 1"/>
    <property type="match status" value="1"/>
</dbReference>
<comment type="caution">
    <text evidence="7">The sequence shown here is derived from an EMBL/GenBank/DDBJ whole genome shotgun (WGS) entry which is preliminary data.</text>
</comment>
<name>A0A271J4B9_9BACT</name>
<evidence type="ECO:0000256" key="1">
    <source>
        <dbReference type="ARBA" id="ARBA00001947"/>
    </source>
</evidence>
<evidence type="ECO:0000256" key="4">
    <source>
        <dbReference type="ARBA" id="ARBA00022723"/>
    </source>
</evidence>
<dbReference type="OrthoDB" id="9797498at2"/>
<comment type="similarity">
    <text evidence="3">Belongs to the metallo-dependent hydrolases superfamily. DHOase family. Class I DHOase subfamily.</text>
</comment>
<keyword evidence="4" id="KW-0479">Metal-binding</keyword>
<evidence type="ECO:0000313" key="8">
    <source>
        <dbReference type="Proteomes" id="UP000216339"/>
    </source>
</evidence>
<comment type="function">
    <text evidence="2">Catalyzes the reversible cyclization of carbamoyl aspartate to dihydroorotate.</text>
</comment>
<dbReference type="InterPro" id="IPR032466">
    <property type="entry name" value="Metal_Hydrolase"/>
</dbReference>
<dbReference type="InterPro" id="IPR006680">
    <property type="entry name" value="Amidohydro-rel"/>
</dbReference>
<dbReference type="RefSeq" id="WP_095511566.1">
    <property type="nucleotide sequence ID" value="NZ_MQWD01000001.1"/>
</dbReference>
<proteinExistence type="inferred from homology"/>
<dbReference type="GO" id="GO:0016812">
    <property type="term" value="F:hydrolase activity, acting on carbon-nitrogen (but not peptide) bonds, in cyclic amides"/>
    <property type="evidence" value="ECO:0007669"/>
    <property type="project" value="InterPro"/>
</dbReference>
<dbReference type="SUPFAM" id="SSF51556">
    <property type="entry name" value="Metallo-dependent hydrolases"/>
    <property type="match status" value="1"/>
</dbReference>
<dbReference type="Gene3D" id="3.30.110.90">
    <property type="entry name" value="Amidohydrolase"/>
    <property type="match status" value="1"/>
</dbReference>
<dbReference type="PROSITE" id="PS00482">
    <property type="entry name" value="DIHYDROOROTASE_1"/>
    <property type="match status" value="1"/>
</dbReference>